<evidence type="ECO:0000313" key="2">
    <source>
        <dbReference type="Proteomes" id="UP001073053"/>
    </source>
</evidence>
<dbReference type="PANTHER" id="PTHR40050">
    <property type="entry name" value="INNER SPORE COAT PROTEIN H"/>
    <property type="match status" value="1"/>
</dbReference>
<keyword evidence="1" id="KW-0418">Kinase</keyword>
<protein>
    <submittedName>
        <fullName evidence="1">CotH kinase family protein</fullName>
    </submittedName>
</protein>
<comment type="caution">
    <text evidence="1">The sequence shown here is derived from an EMBL/GenBank/DDBJ whole genome shotgun (WGS) entry which is preliminary data.</text>
</comment>
<keyword evidence="1" id="KW-0808">Transferase</keyword>
<reference evidence="1" key="1">
    <citation type="submission" date="2022-02" db="EMBL/GenBank/DDBJ databases">
        <title>Crop Bioprotection Bacillus Genome Sequencing.</title>
        <authorList>
            <person name="Dunlap C."/>
        </authorList>
    </citation>
    <scope>NUCLEOTIDE SEQUENCE</scope>
    <source>
        <strain evidence="1">EC49O2N-C10</strain>
    </source>
</reference>
<dbReference type="Proteomes" id="UP001073053">
    <property type="component" value="Unassembled WGS sequence"/>
</dbReference>
<dbReference type="GO" id="GO:0016301">
    <property type="term" value="F:kinase activity"/>
    <property type="evidence" value="ECO:0007669"/>
    <property type="project" value="UniProtKB-KW"/>
</dbReference>
<accession>A0A9Q4EI64</accession>
<organism evidence="1 2">
    <name type="scientific">Bacillus halotolerans</name>
    <dbReference type="NCBI Taxonomy" id="260554"/>
    <lineage>
        <taxon>Bacteria</taxon>
        <taxon>Bacillati</taxon>
        <taxon>Bacillota</taxon>
        <taxon>Bacilli</taxon>
        <taxon>Bacillales</taxon>
        <taxon>Bacillaceae</taxon>
        <taxon>Bacillus</taxon>
    </lineage>
</organism>
<name>A0A9Q4EI64_9BACI</name>
<proteinExistence type="predicted"/>
<dbReference type="AlphaFoldDB" id="A0A9Q4EI64"/>
<gene>
    <name evidence="1" type="ORF">MOF03_02955</name>
</gene>
<evidence type="ECO:0000313" key="1">
    <source>
        <dbReference type="EMBL" id="MCY9183620.1"/>
    </source>
</evidence>
<dbReference type="Pfam" id="PF08757">
    <property type="entry name" value="CotH"/>
    <property type="match status" value="2"/>
</dbReference>
<dbReference type="RefSeq" id="WP_024120849.1">
    <property type="nucleotide sequence ID" value="NZ_ASJT01000030.1"/>
</dbReference>
<sequence length="318" mass="37134">MESIHLFFRRQQLNRTGTAKGLMMTDRIVSPILLTQRDSLQKASYEINCDQSPLGEKKFYLNAEQDDPSLMRRRLAYCFFHQIGVASQDASYIFLIINGQREGIYLKIDGLDENRRLPKGAIYEVKDTDPRVPLSVFKHEASIENRQRTAYLREFLTLICKAEDDEFAERIKMYLDVKLFFLWLIGSACTRQAFYYGFCLNEAGRFHIAPMETKALAAYGFTEEDPLLTNGRTLASRLLSIPAFRAQYHALMKNVLSREFTIDRLSPFIRDWHFDICQRASDDPHMKKSPLQLEKEQANILREIEERQDFLQVHLARL</sequence>
<dbReference type="InterPro" id="IPR014867">
    <property type="entry name" value="Spore_coat_CotH_CotH2/3/7"/>
</dbReference>
<dbReference type="EMBL" id="JALAWA010000002">
    <property type="protein sequence ID" value="MCY9183620.1"/>
    <property type="molecule type" value="Genomic_DNA"/>
</dbReference>
<dbReference type="PANTHER" id="PTHR40050:SF1">
    <property type="entry name" value="INNER SPORE COAT PROTEIN H"/>
    <property type="match status" value="1"/>
</dbReference>